<dbReference type="GO" id="GO:0006002">
    <property type="term" value="P:fructose 6-phosphate metabolic process"/>
    <property type="evidence" value="ECO:0007669"/>
    <property type="project" value="TreeGrafter"/>
</dbReference>
<proteinExistence type="predicted"/>
<organism evidence="3">
    <name type="scientific">Candidatus Heimdallarchaeum aukensis</name>
    <dbReference type="NCBI Taxonomy" id="2876573"/>
    <lineage>
        <taxon>Archaea</taxon>
        <taxon>Promethearchaeati</taxon>
        <taxon>Candidatus Heimdallarchaeota</taxon>
        <taxon>Candidatus Heimdallarchaeia (ex Rinke et al. 2021) (nom. nud.)</taxon>
        <taxon>Candidatus Heimdallarchaeales</taxon>
        <taxon>Candidatus Heimdallarchaeaceae</taxon>
        <taxon>Candidatus Heimdallarchaeum</taxon>
    </lineage>
</organism>
<dbReference type="EMBL" id="CP084166">
    <property type="protein sequence ID" value="UJG42062.1"/>
    <property type="molecule type" value="Genomic_DNA"/>
</dbReference>
<sequence length="297" mass="33425">MKTKYSTLDEYLADLDSSLSKLIKDILVVTLEIPKQILSFIKDEKEYAGTINVSGDMQLSLDVASHELFLQKLPKEDYYLLLGEETTPENITEGTGEFIILGDFIDGSSIVRSRGPGGIILITDKQGNIQAAMTVSYTLFLRFDLATEAGYIQFIHADGEFFVLKDDLSISPSSKPVYGFGGKEEEFTEKEKEFVNKIKKVGKLRYGGCLVQDMNNILDKTGVFAYFSPKLRLCYEILPYLYILSKVNGKGYYITKNKEMFTLETVPRLEPNKLTEMDYLHQKVGFVGGSSDLVDLL</sequence>
<dbReference type="PANTHER" id="PTHR11556:SF35">
    <property type="entry name" value="SEDOHEPTULOSE-1,7-BISPHOSPHATASE, CHLOROPLASTIC"/>
    <property type="match status" value="1"/>
</dbReference>
<reference evidence="3" key="1">
    <citation type="journal article" date="2022" name="Nat. Microbiol.">
        <title>Unique mobile elements and scalable gene flow at the prokaryote-eukaryote boundary revealed by circularized Asgard archaea genomes.</title>
        <authorList>
            <person name="Wu F."/>
            <person name="Speth D.R."/>
            <person name="Philosof A."/>
            <person name="Cremiere A."/>
            <person name="Narayanan A."/>
            <person name="Barco R.A."/>
            <person name="Connon S.A."/>
            <person name="Amend J.P."/>
            <person name="Antoshechkin I.A."/>
            <person name="Orphan V.J."/>
        </authorList>
    </citation>
    <scope>NUCLEOTIDE SEQUENCE</scope>
    <source>
        <strain evidence="3">PM71</strain>
    </source>
</reference>
<protein>
    <recommendedName>
        <fullName evidence="2">Fructose-1-6-bisphosphatase class 1 C-terminal domain-containing protein</fullName>
    </recommendedName>
</protein>
<dbReference type="Gene3D" id="3.40.190.80">
    <property type="match status" value="1"/>
</dbReference>
<dbReference type="InterPro" id="IPR000146">
    <property type="entry name" value="FBPase_class-1"/>
</dbReference>
<dbReference type="AlphaFoldDB" id="A0A9Y1BNK3"/>
<dbReference type="GO" id="GO:0042132">
    <property type="term" value="F:fructose 1,6-bisphosphate 1-phosphatase activity"/>
    <property type="evidence" value="ECO:0007669"/>
    <property type="project" value="TreeGrafter"/>
</dbReference>
<evidence type="ECO:0000313" key="3">
    <source>
        <dbReference type="EMBL" id="UJG42062.1"/>
    </source>
</evidence>
<accession>A0A9Y1BNK3</accession>
<dbReference type="GO" id="GO:0005737">
    <property type="term" value="C:cytoplasm"/>
    <property type="evidence" value="ECO:0007669"/>
    <property type="project" value="TreeGrafter"/>
</dbReference>
<dbReference type="Pfam" id="PF18913">
    <property type="entry name" value="FBPase_C"/>
    <property type="match status" value="1"/>
</dbReference>
<evidence type="ECO:0000256" key="1">
    <source>
        <dbReference type="ARBA" id="ARBA00024331"/>
    </source>
</evidence>
<dbReference type="InterPro" id="IPR044015">
    <property type="entry name" value="FBPase_C_dom"/>
</dbReference>
<gene>
    <name evidence="3" type="ORF">K9W45_06255</name>
</gene>
<dbReference type="PANTHER" id="PTHR11556">
    <property type="entry name" value="FRUCTOSE-1,6-BISPHOSPHATASE-RELATED"/>
    <property type="match status" value="1"/>
</dbReference>
<dbReference type="GO" id="GO:0006000">
    <property type="term" value="P:fructose metabolic process"/>
    <property type="evidence" value="ECO:0007669"/>
    <property type="project" value="TreeGrafter"/>
</dbReference>
<name>A0A9Y1BNK3_9ARCH</name>
<dbReference type="GO" id="GO:0030388">
    <property type="term" value="P:fructose 1,6-bisphosphate metabolic process"/>
    <property type="evidence" value="ECO:0007669"/>
    <property type="project" value="TreeGrafter"/>
</dbReference>
<dbReference type="GO" id="GO:0005986">
    <property type="term" value="P:sucrose biosynthetic process"/>
    <property type="evidence" value="ECO:0007669"/>
    <property type="project" value="TreeGrafter"/>
</dbReference>
<dbReference type="Proteomes" id="UP001201020">
    <property type="component" value="Chromosome"/>
</dbReference>
<dbReference type="SUPFAM" id="SSF56655">
    <property type="entry name" value="Carbohydrate phosphatase"/>
    <property type="match status" value="1"/>
</dbReference>
<evidence type="ECO:0000259" key="2">
    <source>
        <dbReference type="Pfam" id="PF18913"/>
    </source>
</evidence>
<dbReference type="GO" id="GO:0006094">
    <property type="term" value="P:gluconeogenesis"/>
    <property type="evidence" value="ECO:0007669"/>
    <property type="project" value="TreeGrafter"/>
</dbReference>
<comment type="pathway">
    <text evidence="1">Carbohydrate biosynthesis.</text>
</comment>
<dbReference type="Gene3D" id="3.30.540.10">
    <property type="entry name" value="Fructose-1,6-Bisphosphatase, subunit A, domain 1"/>
    <property type="match status" value="1"/>
</dbReference>
<feature type="domain" description="Fructose-1-6-bisphosphatase class 1 C-terminal" evidence="2">
    <location>
        <begin position="174"/>
        <end position="263"/>
    </location>
</feature>